<dbReference type="HOGENOM" id="CLU_2021016_0_0_1"/>
<dbReference type="Proteomes" id="UP000015102">
    <property type="component" value="Unassembled WGS sequence"/>
</dbReference>
<dbReference type="GO" id="GO:0004252">
    <property type="term" value="F:serine-type endopeptidase activity"/>
    <property type="evidence" value="ECO:0007669"/>
    <property type="project" value="InterPro"/>
</dbReference>
<dbReference type="SUPFAM" id="SSF50494">
    <property type="entry name" value="Trypsin-like serine proteases"/>
    <property type="match status" value="1"/>
</dbReference>
<evidence type="ECO:0000313" key="2">
    <source>
        <dbReference type="EnsemblMetazoa" id="MESCA003914-PA"/>
    </source>
</evidence>
<proteinExistence type="predicted"/>
<keyword evidence="3" id="KW-1185">Reference proteome</keyword>
<dbReference type="AlphaFoldDB" id="T1GK95"/>
<name>T1GK95_MEGSC</name>
<reference evidence="3" key="1">
    <citation type="submission" date="2013-02" db="EMBL/GenBank/DDBJ databases">
        <authorList>
            <person name="Hughes D."/>
        </authorList>
    </citation>
    <scope>NUCLEOTIDE SEQUENCE</scope>
    <source>
        <strain>Durham</strain>
        <strain evidence="3">NC isolate 2 -- Noor lab</strain>
    </source>
</reference>
<accession>T1GK95</accession>
<evidence type="ECO:0000259" key="1">
    <source>
        <dbReference type="Pfam" id="PF00089"/>
    </source>
</evidence>
<dbReference type="InterPro" id="IPR001254">
    <property type="entry name" value="Trypsin_dom"/>
</dbReference>
<dbReference type="Gene3D" id="2.40.10.10">
    <property type="entry name" value="Trypsin-like serine proteases"/>
    <property type="match status" value="1"/>
</dbReference>
<dbReference type="InterPro" id="IPR043504">
    <property type="entry name" value="Peptidase_S1_PA_chymotrypsin"/>
</dbReference>
<sequence length="123" mass="14261">KPADFVSFGDSKSEVRHIILHPKYNLSTNRNDIALIELTENIPFPVACLWSSRVTPLENLNTIRINYMNYDDLFEEIKIENSTLIPNKVCGKKLSWKIRKSQFCDQKCFENFDGPIFPPPQSK</sequence>
<dbReference type="EMBL" id="CAQQ02052610">
    <property type="status" value="NOT_ANNOTATED_CDS"/>
    <property type="molecule type" value="Genomic_DNA"/>
</dbReference>
<organism evidence="2 3">
    <name type="scientific">Megaselia scalaris</name>
    <name type="common">Humpbacked fly</name>
    <name type="synonym">Phora scalaris</name>
    <dbReference type="NCBI Taxonomy" id="36166"/>
    <lineage>
        <taxon>Eukaryota</taxon>
        <taxon>Metazoa</taxon>
        <taxon>Ecdysozoa</taxon>
        <taxon>Arthropoda</taxon>
        <taxon>Hexapoda</taxon>
        <taxon>Insecta</taxon>
        <taxon>Pterygota</taxon>
        <taxon>Neoptera</taxon>
        <taxon>Endopterygota</taxon>
        <taxon>Diptera</taxon>
        <taxon>Brachycera</taxon>
        <taxon>Muscomorpha</taxon>
        <taxon>Platypezoidea</taxon>
        <taxon>Phoridae</taxon>
        <taxon>Megaseliini</taxon>
        <taxon>Megaselia</taxon>
    </lineage>
</organism>
<dbReference type="InterPro" id="IPR009003">
    <property type="entry name" value="Peptidase_S1_PA"/>
</dbReference>
<dbReference type="Pfam" id="PF00089">
    <property type="entry name" value="Trypsin"/>
    <property type="match status" value="1"/>
</dbReference>
<reference evidence="2" key="2">
    <citation type="submission" date="2015-06" db="UniProtKB">
        <authorList>
            <consortium name="EnsemblMetazoa"/>
        </authorList>
    </citation>
    <scope>IDENTIFICATION</scope>
</reference>
<evidence type="ECO:0000313" key="3">
    <source>
        <dbReference type="Proteomes" id="UP000015102"/>
    </source>
</evidence>
<feature type="domain" description="Peptidase S1" evidence="1">
    <location>
        <begin position="11"/>
        <end position="104"/>
    </location>
</feature>
<dbReference type="EnsemblMetazoa" id="MESCA003914-RA">
    <property type="protein sequence ID" value="MESCA003914-PA"/>
    <property type="gene ID" value="MESCA003914"/>
</dbReference>
<protein>
    <recommendedName>
        <fullName evidence="1">Peptidase S1 domain-containing protein</fullName>
    </recommendedName>
</protein>
<dbReference type="GO" id="GO:0006508">
    <property type="term" value="P:proteolysis"/>
    <property type="evidence" value="ECO:0007669"/>
    <property type="project" value="InterPro"/>
</dbReference>